<accession>A0ACC3AA17</accession>
<comment type="caution">
    <text evidence="1">The sequence shown here is derived from an EMBL/GenBank/DDBJ whole genome shotgun (WGS) entry which is preliminary data.</text>
</comment>
<name>A0ACC3AA17_9EURO</name>
<evidence type="ECO:0000313" key="1">
    <source>
        <dbReference type="EMBL" id="KAJ9657628.1"/>
    </source>
</evidence>
<proteinExistence type="predicted"/>
<evidence type="ECO:0000313" key="2">
    <source>
        <dbReference type="Proteomes" id="UP001172386"/>
    </source>
</evidence>
<gene>
    <name evidence="1" type="primary">LAS21</name>
    <name evidence="1" type="ORF">H2198_004156</name>
</gene>
<dbReference type="EMBL" id="JAPDRQ010000061">
    <property type="protein sequence ID" value="KAJ9657628.1"/>
    <property type="molecule type" value="Genomic_DNA"/>
</dbReference>
<keyword evidence="2" id="KW-1185">Reference proteome</keyword>
<dbReference type="Proteomes" id="UP001172386">
    <property type="component" value="Unassembled WGS sequence"/>
</dbReference>
<sequence>MQHITRIVLLVLANLLLGAAILIFAIGFFPHKVSLPGLAEWSAHHAADLTAAPFDKVIFMVVDALRSDFVYGNASNFHFTQSLIRSGAAIPFTGHASPPTITMPRVKAITTGSVPSFLDLVLNFAESDTTSTLSTQDSWLAQLKAKPGAKLVMYGDDTWLRLFPEFFERADGTTSFFVSDFTEVDNNVTRHIPEELANDDWSGMIMHFLGLDHIGHKTGPRGPNMPAKQHEMDRIVKQIYEAMEVEPHLKSSLLVLLGDHGMNEAGNHGANSAGEVSTALTFISPRFKSTFEGLQSPSKDFEDFKYYDQVDQSDVAPTLAALLGFPVPKNSLGTLIPKFLALWSSEKERYDLLYQNARQIQQVAYATYPEAFDAVSCEGHNTLSDLQKLACYWAEIEDIYKSPPNSRDALNEEMLKIQVFLKEAQSQLSGTASKYDLDKMYIGLITSLVALLLSISISGAALLSNAFCGLVFAFIGFSYAFTMFASSYVEEEHQFWYWVSSAWLISLAIKQQRIDAKDVGALTASGSVVVCALFGVMRRWNQTGQKYAGEADLVTDVFQKRPLVLWTLIFLTYSTISRRLRKRPAELGMKQMTVIPVLVAASAFLFKVAFTAADAPELLKGVVILKPVLDFANRYSLISLARIVFMGLGNLAVTALYYERPWVSQREKASCLETMHAIMSLFLITQTRTVNIPLFLIFHLQVKLLQNSRSLQPLELLITMLLLQYSSFFAFGGTNAISSVDLSNAYNGVGGYNIHAVGILTFVSNWAGPIWWASATACVLSRNTASSPGHSHFDYFGVLTIFASVGILAVMAACTILREHLFIWTVFSPKYLYMMAWTFVQHMVVNGSFSGLITAGG</sequence>
<protein>
    <submittedName>
        <fullName evidence="1">Major facilitator super transporter protein</fullName>
    </submittedName>
</protein>
<organism evidence="1 2">
    <name type="scientific">Neophaeococcomyces mojaviensis</name>
    <dbReference type="NCBI Taxonomy" id="3383035"/>
    <lineage>
        <taxon>Eukaryota</taxon>
        <taxon>Fungi</taxon>
        <taxon>Dikarya</taxon>
        <taxon>Ascomycota</taxon>
        <taxon>Pezizomycotina</taxon>
        <taxon>Eurotiomycetes</taxon>
        <taxon>Chaetothyriomycetidae</taxon>
        <taxon>Chaetothyriales</taxon>
        <taxon>Chaetothyriales incertae sedis</taxon>
        <taxon>Neophaeococcomyces</taxon>
    </lineage>
</organism>
<reference evidence="1" key="1">
    <citation type="submission" date="2022-10" db="EMBL/GenBank/DDBJ databases">
        <title>Culturing micro-colonial fungi from biological soil crusts in the Mojave desert and describing Neophaeococcomyces mojavensis, and introducing the new genera and species Taxawa tesnikishii.</title>
        <authorList>
            <person name="Kurbessoian T."/>
            <person name="Stajich J.E."/>
        </authorList>
    </citation>
    <scope>NUCLEOTIDE SEQUENCE</scope>
    <source>
        <strain evidence="1">JES_112</strain>
    </source>
</reference>